<dbReference type="SUPFAM" id="SSF56300">
    <property type="entry name" value="Metallo-dependent phosphatases"/>
    <property type="match status" value="1"/>
</dbReference>
<dbReference type="GO" id="GO:0016787">
    <property type="term" value="F:hydrolase activity"/>
    <property type="evidence" value="ECO:0007669"/>
    <property type="project" value="UniProtKB-KW"/>
</dbReference>
<dbReference type="KEGG" id="acoa:RB602_03795"/>
<evidence type="ECO:0000313" key="4">
    <source>
        <dbReference type="Proteomes" id="UP001302429"/>
    </source>
</evidence>
<dbReference type="RefSeq" id="WP_317083094.1">
    <property type="nucleotide sequence ID" value="NZ_CP136594.1"/>
</dbReference>
<evidence type="ECO:0000259" key="2">
    <source>
        <dbReference type="Pfam" id="PF16655"/>
    </source>
</evidence>
<dbReference type="AlphaFoldDB" id="A0AA97F9Q4"/>
<evidence type="ECO:0000259" key="1">
    <source>
        <dbReference type="Pfam" id="PF09423"/>
    </source>
</evidence>
<sequence length="549" mass="60451">MNGIIDRRFILKAGTMGLGALALPGIGSGIARAFENMTGFTHGVASGEPSASSVLLWTRYVGTSDSKLDIELSTSPDFTEARQAGTAMASAERDFTAKSVVSGLEPNSWYFYRFVAPDGSKSVIGRTRTLPVGDVSRFALGVFSCSNLPFGHFNAYAHAAARNDLDLMLHLGDYIYEYAIGTYPSVEQALPGRILQPDTEILTLADYRLRYAAYRTDPDLQRLHQAYPMLAMWDDHEITNDSWKNGAQNHQPDEGDYQTRRRIAERVYREWMPVRDLNDGGDLWSSYDIGQLATIIMTESRLAGRDQQVELASAFKGEGDIAARLKTFRDDVWMDPNRSVLGEKQSKWLGKEFARSKGGDTVWQVWGQQCVMGSLKSPPETANWIPDNAPDYVRTRALGGVMAAQAGLPFNMDSWDGYPVARAAHLSAAMEADSDLIVLSGDSHNGWAFDLDVEGRPAGVEFATHSVSSPGFEAYTKGVAPNDVSNALVRANDQLKWADTNHRGYMTVTLSPESAEAEWLGLDTIRERSTKMTMTQKHRVMAGAKTISA</sequence>
<dbReference type="Gene3D" id="3.60.21.70">
    <property type="entry name" value="PhoD-like phosphatase"/>
    <property type="match status" value="1"/>
</dbReference>
<dbReference type="PANTHER" id="PTHR43606:SF2">
    <property type="entry name" value="ALKALINE PHOSPHATASE FAMILY PROTEIN (AFU_ORTHOLOGUE AFUA_5G03860)"/>
    <property type="match status" value="1"/>
</dbReference>
<name>A0AA97F9Q4_9SPHN</name>
<dbReference type="PROSITE" id="PS51318">
    <property type="entry name" value="TAT"/>
    <property type="match status" value="1"/>
</dbReference>
<accession>A0AA97F9Q4</accession>
<dbReference type="EC" id="3.1.-.-" evidence="3"/>
<organism evidence="3 4">
    <name type="scientific">Alterisphingorhabdus coralli</name>
    <dbReference type="NCBI Taxonomy" id="3071408"/>
    <lineage>
        <taxon>Bacteria</taxon>
        <taxon>Pseudomonadati</taxon>
        <taxon>Pseudomonadota</taxon>
        <taxon>Alphaproteobacteria</taxon>
        <taxon>Sphingomonadales</taxon>
        <taxon>Sphingomonadaceae</taxon>
        <taxon>Alterisphingorhabdus (ex Yan et al. 2024)</taxon>
    </lineage>
</organism>
<dbReference type="InterPro" id="IPR006311">
    <property type="entry name" value="TAT_signal"/>
</dbReference>
<dbReference type="Pfam" id="PF09423">
    <property type="entry name" value="PhoD"/>
    <property type="match status" value="1"/>
</dbReference>
<dbReference type="Proteomes" id="UP001302429">
    <property type="component" value="Chromosome"/>
</dbReference>
<gene>
    <name evidence="3" type="ORF">RB602_03795</name>
</gene>
<dbReference type="InterPro" id="IPR052900">
    <property type="entry name" value="Phospholipid_Metab_Enz"/>
</dbReference>
<evidence type="ECO:0000313" key="3">
    <source>
        <dbReference type="EMBL" id="WOE75847.1"/>
    </source>
</evidence>
<dbReference type="InterPro" id="IPR018946">
    <property type="entry name" value="PhoD-like_MPP"/>
</dbReference>
<dbReference type="Gene3D" id="2.60.40.380">
    <property type="entry name" value="Purple acid phosphatase-like, N-terminal"/>
    <property type="match status" value="1"/>
</dbReference>
<reference evidence="3 4" key="1">
    <citation type="submission" date="2023-10" db="EMBL/GenBank/DDBJ databases">
        <title>Complete genome sequence of a Sphingomonadaceae bacterium.</title>
        <authorList>
            <person name="Yan C."/>
        </authorList>
    </citation>
    <scope>NUCLEOTIDE SEQUENCE [LARGE SCALE GENOMIC DNA]</scope>
    <source>
        <strain evidence="3 4">SCSIO 66989</strain>
    </source>
</reference>
<dbReference type="InterPro" id="IPR032093">
    <property type="entry name" value="PhoD_N"/>
</dbReference>
<keyword evidence="3" id="KW-0378">Hydrolase</keyword>
<dbReference type="EMBL" id="CP136594">
    <property type="protein sequence ID" value="WOE75847.1"/>
    <property type="molecule type" value="Genomic_DNA"/>
</dbReference>
<feature type="domain" description="PhoD-like phosphatase metallophosphatase" evidence="1">
    <location>
        <begin position="140"/>
        <end position="519"/>
    </location>
</feature>
<proteinExistence type="predicted"/>
<dbReference type="InterPro" id="IPR038607">
    <property type="entry name" value="PhoD-like_sf"/>
</dbReference>
<keyword evidence="4" id="KW-1185">Reference proteome</keyword>
<feature type="domain" description="Phospholipase D N-terminal" evidence="2">
    <location>
        <begin position="42"/>
        <end position="129"/>
    </location>
</feature>
<dbReference type="InterPro" id="IPR029052">
    <property type="entry name" value="Metallo-depent_PP-like"/>
</dbReference>
<dbReference type="PANTHER" id="PTHR43606">
    <property type="entry name" value="PHOSPHATASE, PUTATIVE (AFU_ORTHOLOGUE AFUA_6G08710)-RELATED"/>
    <property type="match status" value="1"/>
</dbReference>
<protein>
    <submittedName>
        <fullName evidence="3">Alkaline phosphatase D family protein</fullName>
        <ecNumber evidence="3">3.1.-.-</ecNumber>
    </submittedName>
</protein>
<dbReference type="CDD" id="cd07389">
    <property type="entry name" value="MPP_PhoD"/>
    <property type="match status" value="1"/>
</dbReference>
<dbReference type="Pfam" id="PF16655">
    <property type="entry name" value="PhoD_N"/>
    <property type="match status" value="1"/>
</dbReference>